<feature type="transmembrane region" description="Helical" evidence="1">
    <location>
        <begin position="157"/>
        <end position="178"/>
    </location>
</feature>
<evidence type="ECO:0000313" key="3">
    <source>
        <dbReference type="Proteomes" id="UP000683925"/>
    </source>
</evidence>
<keyword evidence="1" id="KW-1133">Transmembrane helix</keyword>
<proteinExistence type="predicted"/>
<name>A0A8S1SMF5_PAROT</name>
<keyword evidence="1" id="KW-0812">Transmembrane</keyword>
<reference evidence="2" key="1">
    <citation type="submission" date="2021-01" db="EMBL/GenBank/DDBJ databases">
        <authorList>
            <consortium name="Genoscope - CEA"/>
            <person name="William W."/>
        </authorList>
    </citation>
    <scope>NUCLEOTIDE SEQUENCE</scope>
</reference>
<protein>
    <recommendedName>
        <fullName evidence="4">Transmembrane protein</fullName>
    </recommendedName>
</protein>
<keyword evidence="1" id="KW-0472">Membrane</keyword>
<accession>A0A8S1SMF5</accession>
<feature type="transmembrane region" description="Helical" evidence="1">
    <location>
        <begin position="49"/>
        <end position="67"/>
    </location>
</feature>
<keyword evidence="3" id="KW-1185">Reference proteome</keyword>
<sequence>MYFSSYILDRSNSFHLLVEIKEDLKKSFENIRIRNNYIDITVMLTQSSFLLMASCSHLIIIITLSVYGKKPNQMVVILMENHSVQEKNFNFQNKILKRQDNPTFQKAVQSFKENLQIIRDSVCDFFKSVGSLLLESIKLEKKLKNILKSHLKKQCQFYSFVIDCIFLSLTVPFIRKFIVL</sequence>
<comment type="caution">
    <text evidence="2">The sequence shown here is derived from an EMBL/GenBank/DDBJ whole genome shotgun (WGS) entry which is preliminary data.</text>
</comment>
<dbReference type="EMBL" id="CAJJDP010000010">
    <property type="protein sequence ID" value="CAD8139652.1"/>
    <property type="molecule type" value="Genomic_DNA"/>
</dbReference>
<evidence type="ECO:0000256" key="1">
    <source>
        <dbReference type="SAM" id="Phobius"/>
    </source>
</evidence>
<organism evidence="2 3">
    <name type="scientific">Paramecium octaurelia</name>
    <dbReference type="NCBI Taxonomy" id="43137"/>
    <lineage>
        <taxon>Eukaryota</taxon>
        <taxon>Sar</taxon>
        <taxon>Alveolata</taxon>
        <taxon>Ciliophora</taxon>
        <taxon>Intramacronucleata</taxon>
        <taxon>Oligohymenophorea</taxon>
        <taxon>Peniculida</taxon>
        <taxon>Parameciidae</taxon>
        <taxon>Paramecium</taxon>
    </lineage>
</organism>
<evidence type="ECO:0000313" key="2">
    <source>
        <dbReference type="EMBL" id="CAD8139652.1"/>
    </source>
</evidence>
<dbReference type="AlphaFoldDB" id="A0A8S1SMF5"/>
<gene>
    <name evidence="2" type="ORF">POCTA_138.1.T0110001</name>
</gene>
<evidence type="ECO:0008006" key="4">
    <source>
        <dbReference type="Google" id="ProtNLM"/>
    </source>
</evidence>
<dbReference type="Proteomes" id="UP000683925">
    <property type="component" value="Unassembled WGS sequence"/>
</dbReference>